<dbReference type="GO" id="GO:0006281">
    <property type="term" value="P:DNA repair"/>
    <property type="evidence" value="ECO:0007669"/>
    <property type="project" value="UniProtKB-KW"/>
</dbReference>
<evidence type="ECO:0000256" key="7">
    <source>
        <dbReference type="PROSITE-ProRule" id="PRU00325"/>
    </source>
</evidence>
<dbReference type="Gene3D" id="3.30.470.30">
    <property type="entry name" value="DNA ligase/mRNA capping enzyme"/>
    <property type="match status" value="1"/>
</dbReference>
<evidence type="ECO:0000256" key="6">
    <source>
        <dbReference type="ARBA" id="ARBA00034003"/>
    </source>
</evidence>
<evidence type="ECO:0000256" key="3">
    <source>
        <dbReference type="ARBA" id="ARBA00022705"/>
    </source>
</evidence>
<dbReference type="PANTHER" id="PTHR47810">
    <property type="entry name" value="DNA LIGASE"/>
    <property type="match status" value="1"/>
</dbReference>
<dbReference type="Gene3D" id="2.40.50.140">
    <property type="entry name" value="Nucleic acid-binding proteins"/>
    <property type="match status" value="1"/>
</dbReference>
<evidence type="ECO:0000256" key="5">
    <source>
        <dbReference type="ARBA" id="ARBA00023204"/>
    </source>
</evidence>
<dbReference type="NCBIfam" id="NF006592">
    <property type="entry name" value="PRK09125.1"/>
    <property type="match status" value="1"/>
</dbReference>
<comment type="catalytic activity">
    <reaction evidence="6">
        <text>ATP + (deoxyribonucleotide)n-3'-hydroxyl + 5'-phospho-(deoxyribonucleotide)m = (deoxyribonucleotide)n+m + AMP + diphosphate.</text>
        <dbReference type="EC" id="6.5.1.1"/>
    </reaction>
</comment>
<evidence type="ECO:0000256" key="1">
    <source>
        <dbReference type="ARBA" id="ARBA00001968"/>
    </source>
</evidence>
<dbReference type="InterPro" id="IPR007527">
    <property type="entry name" value="Znf_SWIM"/>
</dbReference>
<keyword evidence="3" id="KW-0235">DNA replication</keyword>
<organism evidence="10 11">
    <name type="scientific">Cystobacter fuscus</name>
    <dbReference type="NCBI Taxonomy" id="43"/>
    <lineage>
        <taxon>Bacteria</taxon>
        <taxon>Pseudomonadati</taxon>
        <taxon>Myxococcota</taxon>
        <taxon>Myxococcia</taxon>
        <taxon>Myxococcales</taxon>
        <taxon>Cystobacterineae</taxon>
        <taxon>Archangiaceae</taxon>
        <taxon>Cystobacter</taxon>
    </lineage>
</organism>
<dbReference type="GO" id="GO:0003910">
    <property type="term" value="F:DNA ligase (ATP) activity"/>
    <property type="evidence" value="ECO:0007669"/>
    <property type="project" value="UniProtKB-EC"/>
</dbReference>
<dbReference type="InterPro" id="IPR050326">
    <property type="entry name" value="NAD_dep_DNA_ligaseB"/>
</dbReference>
<dbReference type="PROSITE" id="PS00333">
    <property type="entry name" value="DNA_LIGASE_A2"/>
    <property type="match status" value="1"/>
</dbReference>
<keyword evidence="5" id="KW-0234">DNA repair</keyword>
<protein>
    <submittedName>
        <fullName evidence="10">ATP-dependent DNA ligase</fullName>
    </submittedName>
</protein>
<dbReference type="Pfam" id="PF14743">
    <property type="entry name" value="DNA_ligase_OB_2"/>
    <property type="match status" value="1"/>
</dbReference>
<dbReference type="Gene3D" id="3.30.1490.70">
    <property type="match status" value="1"/>
</dbReference>
<evidence type="ECO:0000256" key="4">
    <source>
        <dbReference type="ARBA" id="ARBA00022763"/>
    </source>
</evidence>
<dbReference type="PANTHER" id="PTHR47810:SF1">
    <property type="entry name" value="DNA LIGASE B"/>
    <property type="match status" value="1"/>
</dbReference>
<comment type="cofactor">
    <cofactor evidence="1">
        <name>a divalent metal cation</name>
        <dbReference type="ChEBI" id="CHEBI:60240"/>
    </cofactor>
</comment>
<evidence type="ECO:0000259" key="9">
    <source>
        <dbReference type="PROSITE" id="PS50966"/>
    </source>
</evidence>
<keyword evidence="4" id="KW-0227">DNA damage</keyword>
<dbReference type="PROSITE" id="PS50966">
    <property type="entry name" value="ZF_SWIM"/>
    <property type="match status" value="1"/>
</dbReference>
<dbReference type="InterPro" id="IPR016059">
    <property type="entry name" value="DNA_ligase_ATP-dep_CS"/>
</dbReference>
<keyword evidence="7" id="KW-0479">Metal-binding</keyword>
<evidence type="ECO:0000313" key="10">
    <source>
        <dbReference type="EMBL" id="ATB41356.1"/>
    </source>
</evidence>
<dbReference type="GO" id="GO:0006260">
    <property type="term" value="P:DNA replication"/>
    <property type="evidence" value="ECO:0007669"/>
    <property type="project" value="UniProtKB-KW"/>
</dbReference>
<dbReference type="KEGG" id="cfus:CYFUS_006821"/>
<accession>A0A250JDX1</accession>
<dbReference type="InterPro" id="IPR012310">
    <property type="entry name" value="DNA_ligase_ATP-dep_cent"/>
</dbReference>
<dbReference type="CDD" id="cd07896">
    <property type="entry name" value="Adenylation_kDNA_ligase_like"/>
    <property type="match status" value="1"/>
</dbReference>
<dbReference type="GO" id="GO:0005524">
    <property type="term" value="F:ATP binding"/>
    <property type="evidence" value="ECO:0007669"/>
    <property type="project" value="InterPro"/>
</dbReference>
<reference evidence="10 11" key="1">
    <citation type="submission" date="2017-06" db="EMBL/GenBank/DDBJ databases">
        <title>Sequencing and comparative analysis of myxobacterial genomes.</title>
        <authorList>
            <person name="Rupp O."/>
            <person name="Goesmann A."/>
            <person name="Sogaard-Andersen L."/>
        </authorList>
    </citation>
    <scope>NUCLEOTIDE SEQUENCE [LARGE SCALE GENOMIC DNA]</scope>
    <source>
        <strain evidence="10 11">DSM 52655</strain>
    </source>
</reference>
<dbReference type="Proteomes" id="UP000217257">
    <property type="component" value="Chromosome"/>
</dbReference>
<feature type="domain" description="SWIM-type" evidence="9">
    <location>
        <begin position="20"/>
        <end position="59"/>
    </location>
</feature>
<sequence length="360" mass="39971">MADLADGAQVEMKGSGAKPYILKNTGGVYSCSCPAWRNQSVAIERRTCKHLRKLRGDAEEEARVGTTNTAPAARTPLRTNVRPGTSTSEDPATAPPVLLAHSWENDVELTGWWMSEKLDGVRAYWDGKRFLSRQGNPFFAPDWFTEKLPDTPLDGELFGGRRKFQQTVSIVRRQDRGEGWKNLAFVVFDAPALDAPFEERLAHCERYVKDVSPPYTQWLPHEPCRGVDHLRQELARVEGLGGEGLMLRQPGSRYEVGRSHTLLKVKSFKDDEARVVGHVAGAGKHKGRLGALEVELRDGTRFSVGTGFSDAERSNPPGMGTIITFRYQELSNDGVPRFPSYVGVRIDAAPFTPVARPPRT</sequence>
<evidence type="ECO:0000256" key="8">
    <source>
        <dbReference type="SAM" id="MobiDB-lite"/>
    </source>
</evidence>
<name>A0A250JDX1_9BACT</name>
<feature type="region of interest" description="Disordered" evidence="8">
    <location>
        <begin position="59"/>
        <end position="94"/>
    </location>
</feature>
<keyword evidence="7" id="KW-0862">Zinc</keyword>
<dbReference type="RefSeq" id="WP_198316244.1">
    <property type="nucleotide sequence ID" value="NZ_CP022098.1"/>
</dbReference>
<evidence type="ECO:0000256" key="2">
    <source>
        <dbReference type="ARBA" id="ARBA00022598"/>
    </source>
</evidence>
<dbReference type="Pfam" id="PF01068">
    <property type="entry name" value="DNA_ligase_A_M"/>
    <property type="match status" value="1"/>
</dbReference>
<gene>
    <name evidence="10" type="ORF">CYFUS_006821</name>
</gene>
<dbReference type="GO" id="GO:0006310">
    <property type="term" value="P:DNA recombination"/>
    <property type="evidence" value="ECO:0007669"/>
    <property type="project" value="InterPro"/>
</dbReference>
<dbReference type="SUPFAM" id="SSF56091">
    <property type="entry name" value="DNA ligase/mRNA capping enzyme, catalytic domain"/>
    <property type="match status" value="1"/>
</dbReference>
<dbReference type="InterPro" id="IPR029319">
    <property type="entry name" value="DNA_ligase_OB"/>
</dbReference>
<proteinExistence type="predicted"/>
<dbReference type="CDD" id="cd08041">
    <property type="entry name" value="OBF_kDNA_ligase_like"/>
    <property type="match status" value="1"/>
</dbReference>
<keyword evidence="2 10" id="KW-0436">Ligase</keyword>
<dbReference type="SUPFAM" id="SSF50249">
    <property type="entry name" value="Nucleic acid-binding proteins"/>
    <property type="match status" value="1"/>
</dbReference>
<dbReference type="EMBL" id="CP022098">
    <property type="protein sequence ID" value="ATB41356.1"/>
    <property type="molecule type" value="Genomic_DNA"/>
</dbReference>
<dbReference type="GO" id="GO:0008270">
    <property type="term" value="F:zinc ion binding"/>
    <property type="evidence" value="ECO:0007669"/>
    <property type="project" value="UniProtKB-KW"/>
</dbReference>
<dbReference type="InterPro" id="IPR012340">
    <property type="entry name" value="NA-bd_OB-fold"/>
</dbReference>
<keyword evidence="7" id="KW-0863">Zinc-finger</keyword>
<dbReference type="AlphaFoldDB" id="A0A250JDX1"/>
<evidence type="ECO:0000313" key="11">
    <source>
        <dbReference type="Proteomes" id="UP000217257"/>
    </source>
</evidence>